<feature type="region of interest" description="Disordered" evidence="1">
    <location>
        <begin position="243"/>
        <end position="295"/>
    </location>
</feature>
<dbReference type="EMBL" id="KZ503088">
    <property type="protein sequence ID" value="PKU68506.1"/>
    <property type="molecule type" value="Genomic_DNA"/>
</dbReference>
<evidence type="ECO:0000313" key="3">
    <source>
        <dbReference type="Proteomes" id="UP000233837"/>
    </source>
</evidence>
<keyword evidence="3" id="KW-1185">Reference proteome</keyword>
<evidence type="ECO:0000313" key="2">
    <source>
        <dbReference type="EMBL" id="PKU68506.1"/>
    </source>
</evidence>
<reference evidence="2 3" key="2">
    <citation type="journal article" date="2017" name="Nature">
        <title>The Apostasia genome and the evolution of orchids.</title>
        <authorList>
            <person name="Zhang G.Q."/>
            <person name="Liu K.W."/>
            <person name="Li Z."/>
            <person name="Lohaus R."/>
            <person name="Hsiao Y.Y."/>
            <person name="Niu S.C."/>
            <person name="Wang J.Y."/>
            <person name="Lin Y.C."/>
            <person name="Xu Q."/>
            <person name="Chen L.J."/>
            <person name="Yoshida K."/>
            <person name="Fujiwara S."/>
            <person name="Wang Z.W."/>
            <person name="Zhang Y.Q."/>
            <person name="Mitsuda N."/>
            <person name="Wang M."/>
            <person name="Liu G.H."/>
            <person name="Pecoraro L."/>
            <person name="Huang H.X."/>
            <person name="Xiao X.J."/>
            <person name="Lin M."/>
            <person name="Wu X.Y."/>
            <person name="Wu W.L."/>
            <person name="Chen Y.Y."/>
            <person name="Chang S.B."/>
            <person name="Sakamoto S."/>
            <person name="Ohme-Takagi M."/>
            <person name="Yagi M."/>
            <person name="Zeng S.J."/>
            <person name="Shen C.Y."/>
            <person name="Yeh C.M."/>
            <person name="Luo Y.B."/>
            <person name="Tsai W.C."/>
            <person name="Van de Peer Y."/>
            <person name="Liu Z.J."/>
        </authorList>
    </citation>
    <scope>NUCLEOTIDE SEQUENCE [LARGE SCALE GENOMIC DNA]</scope>
    <source>
        <tissue evidence="2">The whole plant</tissue>
    </source>
</reference>
<sequence length="295" mass="32273">MGVSLFAVKFLLPWSVFVGRIFSFYQVAGMASNWLLDPGFLDGSKKFSSFLDVLSDIMKLYPDKVWLGSEHLGYVQHVQMEVFPPDCELCKAIGHKRGECRSSSSVLNMVFSSNPSFPIKNGVVDADNVDDVALGDVVTPKPLDLSFMGDDHVIECISCLAATLVDSMVGVVPVALGPRLCVSAGDTVNCEVNAIPVLSCANSVTAKFTHLLRWDAFDCSSQAPIEAPLNDVDLNLQQQFDENEEDVDSYSRFEEDLGIPSDCDEQEASDFPPHEATTAASDDSHESKETKQMEE</sequence>
<protein>
    <submittedName>
        <fullName evidence="2">Uncharacterized protein</fullName>
    </submittedName>
</protein>
<organism evidence="2 3">
    <name type="scientific">Dendrobium catenatum</name>
    <dbReference type="NCBI Taxonomy" id="906689"/>
    <lineage>
        <taxon>Eukaryota</taxon>
        <taxon>Viridiplantae</taxon>
        <taxon>Streptophyta</taxon>
        <taxon>Embryophyta</taxon>
        <taxon>Tracheophyta</taxon>
        <taxon>Spermatophyta</taxon>
        <taxon>Magnoliopsida</taxon>
        <taxon>Liliopsida</taxon>
        <taxon>Asparagales</taxon>
        <taxon>Orchidaceae</taxon>
        <taxon>Epidendroideae</taxon>
        <taxon>Malaxideae</taxon>
        <taxon>Dendrobiinae</taxon>
        <taxon>Dendrobium</taxon>
    </lineage>
</organism>
<proteinExistence type="predicted"/>
<dbReference type="AlphaFoldDB" id="A0A2I0VYM1"/>
<name>A0A2I0VYM1_9ASPA</name>
<gene>
    <name evidence="2" type="ORF">MA16_Dca020043</name>
</gene>
<accession>A0A2I0VYM1</accession>
<evidence type="ECO:0000256" key="1">
    <source>
        <dbReference type="SAM" id="MobiDB-lite"/>
    </source>
</evidence>
<reference evidence="2 3" key="1">
    <citation type="journal article" date="2016" name="Sci. Rep.">
        <title>The Dendrobium catenatum Lindl. genome sequence provides insights into polysaccharide synthase, floral development and adaptive evolution.</title>
        <authorList>
            <person name="Zhang G.Q."/>
            <person name="Xu Q."/>
            <person name="Bian C."/>
            <person name="Tsai W.C."/>
            <person name="Yeh C.M."/>
            <person name="Liu K.W."/>
            <person name="Yoshida K."/>
            <person name="Zhang L.S."/>
            <person name="Chang S.B."/>
            <person name="Chen F."/>
            <person name="Shi Y."/>
            <person name="Su Y.Y."/>
            <person name="Zhang Y.Q."/>
            <person name="Chen L.J."/>
            <person name="Yin Y."/>
            <person name="Lin M."/>
            <person name="Huang H."/>
            <person name="Deng H."/>
            <person name="Wang Z.W."/>
            <person name="Zhu S.L."/>
            <person name="Zhao X."/>
            <person name="Deng C."/>
            <person name="Niu S.C."/>
            <person name="Huang J."/>
            <person name="Wang M."/>
            <person name="Liu G.H."/>
            <person name="Yang H.J."/>
            <person name="Xiao X.J."/>
            <person name="Hsiao Y.Y."/>
            <person name="Wu W.L."/>
            <person name="Chen Y.Y."/>
            <person name="Mitsuda N."/>
            <person name="Ohme-Takagi M."/>
            <person name="Luo Y.B."/>
            <person name="Van de Peer Y."/>
            <person name="Liu Z.J."/>
        </authorList>
    </citation>
    <scope>NUCLEOTIDE SEQUENCE [LARGE SCALE GENOMIC DNA]</scope>
    <source>
        <tissue evidence="2">The whole plant</tissue>
    </source>
</reference>
<feature type="compositionally biased region" description="Basic and acidic residues" evidence="1">
    <location>
        <begin position="282"/>
        <end position="295"/>
    </location>
</feature>
<dbReference type="Proteomes" id="UP000233837">
    <property type="component" value="Unassembled WGS sequence"/>
</dbReference>